<protein>
    <submittedName>
        <fullName evidence="1">Uncharacterized protein</fullName>
    </submittedName>
</protein>
<reference evidence="1" key="1">
    <citation type="submission" date="2016-05" db="EMBL/GenBank/DDBJ databases">
        <authorList>
            <person name="Lavstsen T."/>
            <person name="Jespersen J.S."/>
        </authorList>
    </citation>
    <scope>NUCLEOTIDE SEQUENCE</scope>
    <source>
        <strain evidence="1">PWN146_assembly</strain>
    </source>
</reference>
<name>A0A1C3HND9_SERMA</name>
<dbReference type="AlphaFoldDB" id="A0A1C3HND9"/>
<accession>A0A1C3HND9</accession>
<dbReference type="RefSeq" id="WP_060445478.1">
    <property type="nucleotide sequence ID" value="NZ_FCMM01000013.1"/>
</dbReference>
<dbReference type="EMBL" id="LT575491">
    <property type="protein sequence ID" value="SAY46535.1"/>
    <property type="molecule type" value="Genomic_DNA"/>
</dbReference>
<gene>
    <name evidence="1" type="ORF">PWN146_05304</name>
</gene>
<organism evidence="1">
    <name type="scientific">Serratia marcescens</name>
    <dbReference type="NCBI Taxonomy" id="615"/>
    <lineage>
        <taxon>Bacteria</taxon>
        <taxon>Pseudomonadati</taxon>
        <taxon>Pseudomonadota</taxon>
        <taxon>Gammaproteobacteria</taxon>
        <taxon>Enterobacterales</taxon>
        <taxon>Yersiniaceae</taxon>
        <taxon>Serratia</taxon>
    </lineage>
</organism>
<proteinExistence type="predicted"/>
<dbReference type="Gene3D" id="3.10.450.40">
    <property type="match status" value="1"/>
</dbReference>
<sequence>MGRSIPVKIGQKEFKSKKAAVSHFMDQCGAVKESGPIREGDLFEDLRELYTRYCELTKWELGNREIYAFSVDYDPRHTDQNYGSYLCYWVQFSPKDKLSFSVREAVDEIAKAAATEQR</sequence>
<evidence type="ECO:0000313" key="1">
    <source>
        <dbReference type="EMBL" id="SAY46535.1"/>
    </source>
</evidence>